<keyword evidence="2 7" id="KW-0677">Repeat</keyword>
<dbReference type="GO" id="GO:0043165">
    <property type="term" value="P:Gram-negative-bacterium-type cell outer membrane assembly"/>
    <property type="evidence" value="ECO:0007669"/>
    <property type="project" value="InterPro"/>
</dbReference>
<keyword evidence="6 7" id="KW-0413">Isomerase</keyword>
<dbReference type="InterPro" id="IPR050280">
    <property type="entry name" value="OMP_Chaperone_SurA"/>
</dbReference>
<keyword evidence="3 7" id="KW-0574">Periplasm</keyword>
<gene>
    <name evidence="7" type="primary">surA</name>
    <name evidence="10" type="ORF">EA660_00530</name>
</gene>
<dbReference type="InterPro" id="IPR015391">
    <property type="entry name" value="SurA_N"/>
</dbReference>
<dbReference type="AlphaFoldDB" id="A0A4V2HDL0"/>
<dbReference type="PANTHER" id="PTHR47637">
    <property type="entry name" value="CHAPERONE SURA"/>
    <property type="match status" value="1"/>
</dbReference>
<dbReference type="PANTHER" id="PTHR47637:SF1">
    <property type="entry name" value="CHAPERONE SURA"/>
    <property type="match status" value="1"/>
</dbReference>
<comment type="domain">
    <text evidence="7">The PPIase activity resides only in the second parvulin domain. The N-terminal region and the C-terminal tail are necessary and sufficient for the chaperone activity of SurA. The PPIase activity is dispensable for SurA to function as a chaperone. The N-terminal region and the C-terminal tail are also required for porin recognition.</text>
</comment>
<dbReference type="Pfam" id="PF09312">
    <property type="entry name" value="SurA_N"/>
    <property type="match status" value="1"/>
</dbReference>
<evidence type="ECO:0000256" key="2">
    <source>
        <dbReference type="ARBA" id="ARBA00022737"/>
    </source>
</evidence>
<organism evidence="10 11">
    <name type="scientific">Pseudoxanthomonas winnipegensis</name>
    <dbReference type="NCBI Taxonomy" id="2480810"/>
    <lineage>
        <taxon>Bacteria</taxon>
        <taxon>Pseudomonadati</taxon>
        <taxon>Pseudomonadota</taxon>
        <taxon>Gammaproteobacteria</taxon>
        <taxon>Lysobacterales</taxon>
        <taxon>Lysobacteraceae</taxon>
        <taxon>Pseudoxanthomonas</taxon>
    </lineage>
</organism>
<keyword evidence="5 7" id="KW-0143">Chaperone</keyword>
<dbReference type="Gene3D" id="1.10.4030.10">
    <property type="entry name" value="Porin chaperone SurA, peptide-binding domain"/>
    <property type="match status" value="1"/>
</dbReference>
<dbReference type="PROSITE" id="PS50198">
    <property type="entry name" value="PPIC_PPIASE_2"/>
    <property type="match status" value="2"/>
</dbReference>
<evidence type="ECO:0000256" key="7">
    <source>
        <dbReference type="HAMAP-Rule" id="MF_01183"/>
    </source>
</evidence>
<evidence type="ECO:0000256" key="5">
    <source>
        <dbReference type="ARBA" id="ARBA00023186"/>
    </source>
</evidence>
<dbReference type="HAMAP" id="MF_01183">
    <property type="entry name" value="Chaperone_SurA"/>
    <property type="match status" value="1"/>
</dbReference>
<comment type="catalytic activity">
    <reaction evidence="7">
        <text>[protein]-peptidylproline (omega=180) = [protein]-peptidylproline (omega=0)</text>
        <dbReference type="Rhea" id="RHEA:16237"/>
        <dbReference type="Rhea" id="RHEA-COMP:10747"/>
        <dbReference type="Rhea" id="RHEA-COMP:10748"/>
        <dbReference type="ChEBI" id="CHEBI:83833"/>
        <dbReference type="ChEBI" id="CHEBI:83834"/>
        <dbReference type="EC" id="5.2.1.8"/>
    </reaction>
</comment>
<evidence type="ECO:0000256" key="1">
    <source>
        <dbReference type="ARBA" id="ARBA00022729"/>
    </source>
</evidence>
<evidence type="ECO:0000256" key="6">
    <source>
        <dbReference type="ARBA" id="ARBA00023235"/>
    </source>
</evidence>
<comment type="function">
    <text evidence="7">Chaperone involved in the correct folding and assembly of outer membrane proteins. Recognizes specific patterns of aromatic residues and the orientation of their side chains, which are found more frequently in integral outer membrane proteins. May act in both early periplasmic and late outer membrane-associated steps of protein maturation.</text>
</comment>
<dbReference type="Proteomes" id="UP000292627">
    <property type="component" value="Unassembled WGS sequence"/>
</dbReference>
<dbReference type="GO" id="GO:0003755">
    <property type="term" value="F:peptidyl-prolyl cis-trans isomerase activity"/>
    <property type="evidence" value="ECO:0007669"/>
    <property type="project" value="UniProtKB-UniRule"/>
</dbReference>
<name>A0A4V2HDL0_9GAMM</name>
<protein>
    <recommendedName>
        <fullName evidence="7">Chaperone SurA</fullName>
    </recommendedName>
    <alternativeName>
        <fullName evidence="7">Peptidyl-prolyl cis-trans isomerase SurA</fullName>
        <shortName evidence="7">PPIase SurA</shortName>
        <ecNumber evidence="7">5.2.1.8</ecNumber>
    </alternativeName>
    <alternativeName>
        <fullName evidence="7">Rotamase SurA</fullName>
    </alternativeName>
</protein>
<dbReference type="InterPro" id="IPR027304">
    <property type="entry name" value="Trigger_fact/SurA_dom_sf"/>
</dbReference>
<evidence type="ECO:0000313" key="10">
    <source>
        <dbReference type="EMBL" id="TAA28125.1"/>
    </source>
</evidence>
<dbReference type="Pfam" id="PF00639">
    <property type="entry name" value="Rotamase"/>
    <property type="match status" value="2"/>
</dbReference>
<dbReference type="InterPro" id="IPR023034">
    <property type="entry name" value="PPIase_SurA"/>
</dbReference>
<dbReference type="InterPro" id="IPR000297">
    <property type="entry name" value="PPIase_PpiC"/>
</dbReference>
<sequence precursor="true">MTIRSLFVAGLLAVTVIAPVRAQESQPLDGIAAVVNEDVVLKSELDRAVANVQAQYASNPGQLPPPDVLRRQVLERLVLVKLQVARAQENGISVSDEEVNSAVDSVAQQNNTTVDGLRQRLAAEGLSFDEFRSSLRDEITVQRLRQSYGQSRIRVSEAEVDAALKAQANGGVQYHLAHILIGLPEGATAEQIATGQKKAEGVKSLLDRNEMDFSAAAVRYSDSPNALEGGDLGWRSLDEIPVAFVDTLKNMQAGQVVGPIRGPSGFQLLKLVETRDASQAPSQMTTEYHARHILVRVTPVQDAAAAKAKIDTLRARIAGGADFAELAKADSEDANTKNDGGDLGWFTADQFGPDFGQRLTSLKDGEVSEPFRTEAGWHIVQREGTRQTDVTDQNRRAQVRDTIGRRKLEEEYNRYLLELRGEAYVSFRTGDAAIDSATPDTAMSAPGAAEEAAKAGKKQRGGDNNDMPGSASSNQMP</sequence>
<comment type="subcellular location">
    <subcellularLocation>
        <location evidence="7">Periplasm</location>
    </subcellularLocation>
    <text evidence="7">Is capable of associating with the outer membrane.</text>
</comment>
<evidence type="ECO:0000259" key="9">
    <source>
        <dbReference type="PROSITE" id="PS50198"/>
    </source>
</evidence>
<dbReference type="InterPro" id="IPR023058">
    <property type="entry name" value="PPIase_PpiC_CS"/>
</dbReference>
<dbReference type="InterPro" id="IPR046357">
    <property type="entry name" value="PPIase_dom_sf"/>
</dbReference>
<feature type="domain" description="PpiC" evidence="9">
    <location>
        <begin position="171"/>
        <end position="273"/>
    </location>
</feature>
<reference evidence="10 11" key="1">
    <citation type="submission" date="2019-02" db="EMBL/GenBank/DDBJ databases">
        <title>WGS of Pseudoxanthomonas species novum from clinical isolates.</title>
        <authorList>
            <person name="Bernier A.-M."/>
            <person name="Bernard K."/>
            <person name="Vachon A."/>
        </authorList>
    </citation>
    <scope>NUCLEOTIDE SEQUENCE [LARGE SCALE GENOMIC DNA]</scope>
    <source>
        <strain evidence="10 11">NML171200</strain>
    </source>
</reference>
<dbReference type="Gene3D" id="3.10.50.40">
    <property type="match status" value="2"/>
</dbReference>
<feature type="chain" id="PRO_5021056044" description="Chaperone SurA" evidence="7">
    <location>
        <begin position="23"/>
        <end position="477"/>
    </location>
</feature>
<dbReference type="GO" id="GO:0042277">
    <property type="term" value="F:peptide binding"/>
    <property type="evidence" value="ECO:0007669"/>
    <property type="project" value="InterPro"/>
</dbReference>
<keyword evidence="4 7" id="KW-0697">Rotamase</keyword>
<keyword evidence="1 7" id="KW-0732">Signal</keyword>
<feature type="domain" description="PpiC" evidence="9">
    <location>
        <begin position="285"/>
        <end position="384"/>
    </location>
</feature>
<feature type="signal peptide" evidence="7">
    <location>
        <begin position="1"/>
        <end position="22"/>
    </location>
</feature>
<comment type="caution">
    <text evidence="10">The sequence shown here is derived from an EMBL/GenBank/DDBJ whole genome shotgun (WGS) entry which is preliminary data.</text>
</comment>
<proteinExistence type="inferred from homology"/>
<dbReference type="GO" id="GO:0030288">
    <property type="term" value="C:outer membrane-bounded periplasmic space"/>
    <property type="evidence" value="ECO:0007669"/>
    <property type="project" value="InterPro"/>
</dbReference>
<dbReference type="GO" id="GO:0050821">
    <property type="term" value="P:protein stabilization"/>
    <property type="evidence" value="ECO:0007669"/>
    <property type="project" value="InterPro"/>
</dbReference>
<dbReference type="EMBL" id="SHMC01000001">
    <property type="protein sequence ID" value="TAA28125.1"/>
    <property type="molecule type" value="Genomic_DNA"/>
</dbReference>
<evidence type="ECO:0000313" key="11">
    <source>
        <dbReference type="Proteomes" id="UP000292627"/>
    </source>
</evidence>
<dbReference type="GO" id="GO:0051082">
    <property type="term" value="F:unfolded protein binding"/>
    <property type="evidence" value="ECO:0007669"/>
    <property type="project" value="UniProtKB-UniRule"/>
</dbReference>
<accession>A0A4V2HDL0</accession>
<feature type="region of interest" description="Disordered" evidence="8">
    <location>
        <begin position="435"/>
        <end position="477"/>
    </location>
</feature>
<dbReference type="EC" id="5.2.1.8" evidence="7"/>
<dbReference type="SUPFAM" id="SSF54534">
    <property type="entry name" value="FKBP-like"/>
    <property type="match status" value="2"/>
</dbReference>
<dbReference type="RefSeq" id="WP_130549708.1">
    <property type="nucleotide sequence ID" value="NZ_SHMC01000001.1"/>
</dbReference>
<dbReference type="GO" id="GO:0006457">
    <property type="term" value="P:protein folding"/>
    <property type="evidence" value="ECO:0007669"/>
    <property type="project" value="UniProtKB-UniRule"/>
</dbReference>
<evidence type="ECO:0000256" key="4">
    <source>
        <dbReference type="ARBA" id="ARBA00023110"/>
    </source>
</evidence>
<evidence type="ECO:0000256" key="3">
    <source>
        <dbReference type="ARBA" id="ARBA00022764"/>
    </source>
</evidence>
<dbReference type="OrthoDB" id="14196at2"/>
<dbReference type="PROSITE" id="PS01096">
    <property type="entry name" value="PPIC_PPIASE_1"/>
    <property type="match status" value="1"/>
</dbReference>
<dbReference type="SUPFAM" id="SSF109998">
    <property type="entry name" value="Triger factor/SurA peptide-binding domain-like"/>
    <property type="match status" value="1"/>
</dbReference>
<evidence type="ECO:0000256" key="8">
    <source>
        <dbReference type="SAM" id="MobiDB-lite"/>
    </source>
</evidence>